<protein>
    <submittedName>
        <fullName evidence="1">Uncharacterized protein</fullName>
    </submittedName>
</protein>
<gene>
    <name evidence="1" type="ORF">GA0070563_11213</name>
</gene>
<dbReference type="EMBL" id="FMCT01000012">
    <property type="protein sequence ID" value="SCF41901.1"/>
    <property type="molecule type" value="Genomic_DNA"/>
</dbReference>
<dbReference type="Proteomes" id="UP000183585">
    <property type="component" value="Unassembled WGS sequence"/>
</dbReference>
<evidence type="ECO:0000313" key="1">
    <source>
        <dbReference type="EMBL" id="SCF41901.1"/>
    </source>
</evidence>
<reference evidence="2" key="1">
    <citation type="submission" date="2016-06" db="EMBL/GenBank/DDBJ databases">
        <authorList>
            <person name="Varghese N."/>
            <person name="Submissions Spin"/>
        </authorList>
    </citation>
    <scope>NUCLEOTIDE SEQUENCE [LARGE SCALE GENOMIC DNA]</scope>
    <source>
        <strain evidence="2">DSM 43168</strain>
    </source>
</reference>
<sequence length="101" mass="11022">MPRQPFAHQAAPNAAALIAAADAAGHRWFVLETRTGQIIFTDRTCRGARSFAAHIAERPTFRVRAGLYGVGISRKQGSLTITTRDEAIARQQTSPCDPMED</sequence>
<dbReference type="AlphaFoldDB" id="A0A1C5A9Z7"/>
<accession>A0A1C5A9Z7</accession>
<organism evidence="1 2">
    <name type="scientific">Micromonospora carbonacea</name>
    <dbReference type="NCBI Taxonomy" id="47853"/>
    <lineage>
        <taxon>Bacteria</taxon>
        <taxon>Bacillati</taxon>
        <taxon>Actinomycetota</taxon>
        <taxon>Actinomycetes</taxon>
        <taxon>Micromonosporales</taxon>
        <taxon>Micromonosporaceae</taxon>
        <taxon>Micromonospora</taxon>
    </lineage>
</organism>
<proteinExistence type="predicted"/>
<keyword evidence="2" id="KW-1185">Reference proteome</keyword>
<name>A0A1C5A9Z7_9ACTN</name>
<dbReference type="RefSeq" id="WP_141723921.1">
    <property type="nucleotide sequence ID" value="NZ_FMCT01000012.1"/>
</dbReference>
<evidence type="ECO:0000313" key="2">
    <source>
        <dbReference type="Proteomes" id="UP000183585"/>
    </source>
</evidence>